<keyword evidence="4" id="KW-1185">Reference proteome</keyword>
<protein>
    <submittedName>
        <fullName evidence="3">Glycosyltransferase involved in cell wall biosynthesis</fullName>
    </submittedName>
</protein>
<accession>A0A7Y9S5I7</accession>
<sequence>MTIDNVPRVSIVVSHPIQYFTPLFNALSKFDSFELDVVYGNDAGVRSQYDPGFDLNHSWDIDLVSGHSHRFISQGDVSRLRLGVLSLYGLFKVTRGRDLVVIHGYTEPVSIAAVLVCWVLRVPYLLRMDTSERAKHPWFSLRSWWPRLVARLAHGGLAVGQRNMSVLRGLGVRDPKLVRFAIDDARFRQARVVDGANRRIVRETLGLPADAVLVVYAGKFVQLKGVHDLLAAVAELDVHLVCIGDGVEMSAMRDSAPRGKVTFTGFKNQTEIPAYLGVADVVVLPSHYEPWGLIINEAMAAGCVPVTSDAVGCSPDLVEGVGWVHRPGDVDGLRVALQNATKSVGSADVARRVSERVAIFSLRNSVADFELALVGYLGARD</sequence>
<dbReference type="Gene3D" id="3.40.50.2000">
    <property type="entry name" value="Glycogen Phosphorylase B"/>
    <property type="match status" value="2"/>
</dbReference>
<reference evidence="3 4" key="1">
    <citation type="submission" date="2020-07" db="EMBL/GenBank/DDBJ databases">
        <title>Sequencing the genomes of 1000 actinobacteria strains.</title>
        <authorList>
            <person name="Klenk H.-P."/>
        </authorList>
    </citation>
    <scope>NUCLEOTIDE SEQUENCE [LARGE SCALE GENOMIC DNA]</scope>
    <source>
        <strain evidence="3 4">DSM 23819</strain>
    </source>
</reference>
<dbReference type="GO" id="GO:0016757">
    <property type="term" value="F:glycosyltransferase activity"/>
    <property type="evidence" value="ECO:0007669"/>
    <property type="project" value="InterPro"/>
</dbReference>
<dbReference type="Pfam" id="PF00534">
    <property type="entry name" value="Glycos_transf_1"/>
    <property type="match status" value="1"/>
</dbReference>
<organism evidence="3 4">
    <name type="scientific">Nocardioides daedukensis</name>
    <dbReference type="NCBI Taxonomy" id="634462"/>
    <lineage>
        <taxon>Bacteria</taxon>
        <taxon>Bacillati</taxon>
        <taxon>Actinomycetota</taxon>
        <taxon>Actinomycetes</taxon>
        <taxon>Propionibacteriales</taxon>
        <taxon>Nocardioidaceae</taxon>
        <taxon>Nocardioides</taxon>
    </lineage>
</organism>
<name>A0A7Y9S5I7_9ACTN</name>
<evidence type="ECO:0000259" key="2">
    <source>
        <dbReference type="Pfam" id="PF00534"/>
    </source>
</evidence>
<keyword evidence="1 3" id="KW-0808">Transferase</keyword>
<evidence type="ECO:0000256" key="1">
    <source>
        <dbReference type="ARBA" id="ARBA00022679"/>
    </source>
</evidence>
<dbReference type="InterPro" id="IPR001296">
    <property type="entry name" value="Glyco_trans_1"/>
</dbReference>
<dbReference type="SUPFAM" id="SSF53756">
    <property type="entry name" value="UDP-Glycosyltransferase/glycogen phosphorylase"/>
    <property type="match status" value="1"/>
</dbReference>
<proteinExistence type="predicted"/>
<dbReference type="PANTHER" id="PTHR45947">
    <property type="entry name" value="SULFOQUINOVOSYL TRANSFERASE SQD2"/>
    <property type="match status" value="1"/>
</dbReference>
<dbReference type="PANTHER" id="PTHR45947:SF15">
    <property type="entry name" value="TEICHURONIC ACID BIOSYNTHESIS GLYCOSYLTRANSFERASE TUAC-RELATED"/>
    <property type="match status" value="1"/>
</dbReference>
<dbReference type="InterPro" id="IPR050194">
    <property type="entry name" value="Glycosyltransferase_grp1"/>
</dbReference>
<feature type="domain" description="Glycosyl transferase family 1" evidence="2">
    <location>
        <begin position="200"/>
        <end position="336"/>
    </location>
</feature>
<dbReference type="AlphaFoldDB" id="A0A7Y9S5I7"/>
<dbReference type="Proteomes" id="UP000540656">
    <property type="component" value="Unassembled WGS sequence"/>
</dbReference>
<gene>
    <name evidence="3" type="ORF">BJ980_002733</name>
</gene>
<evidence type="ECO:0000313" key="4">
    <source>
        <dbReference type="Proteomes" id="UP000540656"/>
    </source>
</evidence>
<comment type="caution">
    <text evidence="3">The sequence shown here is derived from an EMBL/GenBank/DDBJ whole genome shotgun (WGS) entry which is preliminary data.</text>
</comment>
<evidence type="ECO:0000313" key="3">
    <source>
        <dbReference type="EMBL" id="NYG59810.1"/>
    </source>
</evidence>
<dbReference type="EMBL" id="JACCAA010000001">
    <property type="protein sequence ID" value="NYG59810.1"/>
    <property type="molecule type" value="Genomic_DNA"/>
</dbReference>
<dbReference type="RefSeq" id="WP_179502823.1">
    <property type="nucleotide sequence ID" value="NZ_JACCAA010000001.1"/>
</dbReference>